<dbReference type="GO" id="GO:0052851">
    <property type="term" value="F:ferric-chelate reductase (NADPH) activity"/>
    <property type="evidence" value="ECO:0007669"/>
    <property type="project" value="UniProtKB-EC"/>
</dbReference>
<feature type="transmembrane region" description="Helical" evidence="14">
    <location>
        <begin position="228"/>
        <end position="247"/>
    </location>
</feature>
<dbReference type="AlphaFoldDB" id="A0AAN7T8S7"/>
<dbReference type="InterPro" id="IPR013121">
    <property type="entry name" value="Fe_red_NAD-bd_6"/>
</dbReference>
<dbReference type="EC" id="1.16.1.9" evidence="3"/>
<dbReference type="InterPro" id="IPR013130">
    <property type="entry name" value="Fe3_Rdtase_TM_dom"/>
</dbReference>
<dbReference type="Gene3D" id="2.40.30.10">
    <property type="entry name" value="Translation factors"/>
    <property type="match status" value="1"/>
</dbReference>
<comment type="similarity">
    <text evidence="2">Belongs to the ferric reductase (FRE) family.</text>
</comment>
<dbReference type="GO" id="GO:0006826">
    <property type="term" value="P:iron ion transport"/>
    <property type="evidence" value="ECO:0007669"/>
    <property type="project" value="TreeGrafter"/>
</dbReference>
<evidence type="ECO:0000256" key="7">
    <source>
        <dbReference type="ARBA" id="ARBA00022982"/>
    </source>
</evidence>
<comment type="subcellular location">
    <subcellularLocation>
        <location evidence="1">Cell membrane</location>
        <topology evidence="1">Multi-pass membrane protein</topology>
    </subcellularLocation>
</comment>
<keyword evidence="5" id="KW-1003">Cell membrane</keyword>
<evidence type="ECO:0000256" key="1">
    <source>
        <dbReference type="ARBA" id="ARBA00004651"/>
    </source>
</evidence>
<feature type="transmembrane region" description="Helical" evidence="14">
    <location>
        <begin position="203"/>
        <end position="222"/>
    </location>
</feature>
<keyword evidence="6 14" id="KW-0812">Transmembrane</keyword>
<dbReference type="Proteomes" id="UP001310890">
    <property type="component" value="Unassembled WGS sequence"/>
</dbReference>
<dbReference type="PROSITE" id="PS51384">
    <property type="entry name" value="FAD_FR"/>
    <property type="match status" value="1"/>
</dbReference>
<evidence type="ECO:0000256" key="11">
    <source>
        <dbReference type="ARBA" id="ARBA00023136"/>
    </source>
</evidence>
<evidence type="ECO:0000256" key="10">
    <source>
        <dbReference type="ARBA" id="ARBA00023065"/>
    </source>
</evidence>
<keyword evidence="8 14" id="KW-1133">Transmembrane helix</keyword>
<evidence type="ECO:0000256" key="6">
    <source>
        <dbReference type="ARBA" id="ARBA00022692"/>
    </source>
</evidence>
<evidence type="ECO:0000256" key="12">
    <source>
        <dbReference type="ARBA" id="ARBA00023180"/>
    </source>
</evidence>
<dbReference type="CDD" id="cd06186">
    <property type="entry name" value="NOX_Duox_like_FAD_NADP"/>
    <property type="match status" value="1"/>
</dbReference>
<accession>A0AAN7T8S7</accession>
<keyword evidence="12" id="KW-0325">Glycoprotein</keyword>
<dbReference type="Pfam" id="PF01794">
    <property type="entry name" value="Ferric_reduct"/>
    <property type="match status" value="1"/>
</dbReference>
<comment type="caution">
    <text evidence="16">The sequence shown here is derived from an EMBL/GenBank/DDBJ whole genome shotgun (WGS) entry which is preliminary data.</text>
</comment>
<dbReference type="InterPro" id="IPR039261">
    <property type="entry name" value="FNR_nucleotide-bd"/>
</dbReference>
<dbReference type="SUPFAM" id="SSF63380">
    <property type="entry name" value="Riboflavin synthase domain-like"/>
    <property type="match status" value="1"/>
</dbReference>
<feature type="transmembrane region" description="Helical" evidence="14">
    <location>
        <begin position="174"/>
        <end position="196"/>
    </location>
</feature>
<keyword evidence="4" id="KW-0813">Transport</keyword>
<dbReference type="PANTHER" id="PTHR32361">
    <property type="entry name" value="FERRIC/CUPRIC REDUCTASE TRANSMEMBRANE COMPONENT"/>
    <property type="match status" value="1"/>
</dbReference>
<name>A0AAN7T8S7_9PEZI</name>
<dbReference type="InterPro" id="IPR051410">
    <property type="entry name" value="Ferric/Cupric_Reductase"/>
</dbReference>
<evidence type="ECO:0000313" key="16">
    <source>
        <dbReference type="EMBL" id="KAK5105803.1"/>
    </source>
</evidence>
<evidence type="ECO:0000256" key="9">
    <source>
        <dbReference type="ARBA" id="ARBA00023002"/>
    </source>
</evidence>
<evidence type="ECO:0000256" key="2">
    <source>
        <dbReference type="ARBA" id="ARBA00006278"/>
    </source>
</evidence>
<dbReference type="EMBL" id="JAVRRL010000153">
    <property type="protein sequence ID" value="KAK5105803.1"/>
    <property type="molecule type" value="Genomic_DNA"/>
</dbReference>
<dbReference type="InterPro" id="IPR017927">
    <property type="entry name" value="FAD-bd_FR_type"/>
</dbReference>
<reference evidence="16" key="1">
    <citation type="submission" date="2023-08" db="EMBL/GenBank/DDBJ databases">
        <title>Black Yeasts Isolated from many extreme environments.</title>
        <authorList>
            <person name="Coleine C."/>
            <person name="Stajich J.E."/>
            <person name="Selbmann L."/>
        </authorList>
    </citation>
    <scope>NUCLEOTIDE SEQUENCE</scope>
    <source>
        <strain evidence="16">CCFEE 5401</strain>
    </source>
</reference>
<evidence type="ECO:0000256" key="4">
    <source>
        <dbReference type="ARBA" id="ARBA00022448"/>
    </source>
</evidence>
<dbReference type="SFLD" id="SFLDG01168">
    <property type="entry name" value="Ferric_reductase_subgroup_(FRE"/>
    <property type="match status" value="1"/>
</dbReference>
<dbReference type="GO" id="GO:0015677">
    <property type="term" value="P:copper ion import"/>
    <property type="evidence" value="ECO:0007669"/>
    <property type="project" value="TreeGrafter"/>
</dbReference>
<evidence type="ECO:0000256" key="3">
    <source>
        <dbReference type="ARBA" id="ARBA00012668"/>
    </source>
</evidence>
<dbReference type="Gene3D" id="3.40.50.80">
    <property type="entry name" value="Nucleotide-binding domain of ferredoxin-NADP reductase (FNR) module"/>
    <property type="match status" value="1"/>
</dbReference>
<keyword evidence="7" id="KW-0249">Electron transport</keyword>
<dbReference type="Pfam" id="PF08022">
    <property type="entry name" value="FAD_binding_8"/>
    <property type="match status" value="1"/>
</dbReference>
<evidence type="ECO:0000313" key="17">
    <source>
        <dbReference type="Proteomes" id="UP001310890"/>
    </source>
</evidence>
<feature type="transmembrane region" description="Helical" evidence="14">
    <location>
        <begin position="363"/>
        <end position="379"/>
    </location>
</feature>
<dbReference type="SUPFAM" id="SSF52343">
    <property type="entry name" value="Ferredoxin reductase-like, C-terminal NADP-linked domain"/>
    <property type="match status" value="1"/>
</dbReference>
<protein>
    <recommendedName>
        <fullName evidence="3">ferric-chelate reductase (NADPH)</fullName>
        <ecNumber evidence="3">1.16.1.9</ecNumber>
    </recommendedName>
</protein>
<sequence>MNWPYHFLDLTQEEKDRRRTLLDTYGSRAQLSVLAPLLALQIYFLVSWLSIRWRSRNGGIGYGGRVDSPPSSPRSKKLRSSSLFGASRTGGDYLHLTKRFGIVASSQLPLQYLLALKSPYSPLQYLTRRSHETLNSLHQLLGRITTLLLYSHAILYLNFYILSNLLTAKLQEGYVLAGIFGIVAFTAVGTAALTPVRRWSYKVFYITHVTLAIALLPVLWFHVSHIRIYLYETAAVYALNTALRFLASSTRAASMRVIPGTNLLEIEVPLTSASRQKWAPGQHAYISLAGHPLLRTFRSNPFTVASIPTSDGHLRFMARILDGNTAKLATQAGHDSKREHLITVEGPYGVVTHAERLLRYDRVLFIAGGVGATFIVPLYRQLLADLSPSAGSRRRGMANFLWMVRSRAETAWALPAQKRERQGFVERLRVQVTGSKAVNEESLGASEGREGMEDTGYDHAEQGIELEEQKNLLADEGHEDTKSDMQGLKVFEGRPDLTKAIEQTLSSGHGSDKVAVVVCSPGSLSRAVRNEVGLWVGRGRDVWFWDESFGY</sequence>
<feature type="transmembrane region" description="Helical" evidence="14">
    <location>
        <begin position="31"/>
        <end position="51"/>
    </location>
</feature>
<evidence type="ECO:0000256" key="5">
    <source>
        <dbReference type="ARBA" id="ARBA00022475"/>
    </source>
</evidence>
<dbReference type="GO" id="GO:0005886">
    <property type="term" value="C:plasma membrane"/>
    <property type="evidence" value="ECO:0007669"/>
    <property type="project" value="UniProtKB-SubCell"/>
</dbReference>
<dbReference type="PANTHER" id="PTHR32361:SF9">
    <property type="entry name" value="FERRIC REDUCTASE TRANSMEMBRANE COMPONENT 3-RELATED"/>
    <property type="match status" value="1"/>
</dbReference>
<dbReference type="Pfam" id="PF08030">
    <property type="entry name" value="NAD_binding_6"/>
    <property type="match status" value="1"/>
</dbReference>
<evidence type="ECO:0000256" key="8">
    <source>
        <dbReference type="ARBA" id="ARBA00022989"/>
    </source>
</evidence>
<dbReference type="InterPro" id="IPR017938">
    <property type="entry name" value="Riboflavin_synthase-like_b-brl"/>
</dbReference>
<keyword evidence="10" id="KW-0406">Ion transport</keyword>
<evidence type="ECO:0000259" key="15">
    <source>
        <dbReference type="PROSITE" id="PS51384"/>
    </source>
</evidence>
<gene>
    <name evidence="16" type="ORF">LTR62_002145</name>
</gene>
<evidence type="ECO:0000256" key="13">
    <source>
        <dbReference type="ARBA" id="ARBA00048483"/>
    </source>
</evidence>
<dbReference type="GO" id="GO:0006879">
    <property type="term" value="P:intracellular iron ion homeostasis"/>
    <property type="evidence" value="ECO:0007669"/>
    <property type="project" value="TreeGrafter"/>
</dbReference>
<dbReference type="InterPro" id="IPR013112">
    <property type="entry name" value="FAD-bd_8"/>
</dbReference>
<feature type="domain" description="FAD-binding FR-type" evidence="15">
    <location>
        <begin position="226"/>
        <end position="354"/>
    </location>
</feature>
<keyword evidence="9" id="KW-0560">Oxidoreductase</keyword>
<evidence type="ECO:0000256" key="14">
    <source>
        <dbReference type="SAM" id="Phobius"/>
    </source>
</evidence>
<feature type="transmembrane region" description="Helical" evidence="14">
    <location>
        <begin position="140"/>
        <end position="162"/>
    </location>
</feature>
<proteinExistence type="inferred from homology"/>
<organism evidence="16 17">
    <name type="scientific">Meristemomyces frigidus</name>
    <dbReference type="NCBI Taxonomy" id="1508187"/>
    <lineage>
        <taxon>Eukaryota</taxon>
        <taxon>Fungi</taxon>
        <taxon>Dikarya</taxon>
        <taxon>Ascomycota</taxon>
        <taxon>Pezizomycotina</taxon>
        <taxon>Dothideomycetes</taxon>
        <taxon>Dothideomycetidae</taxon>
        <taxon>Mycosphaerellales</taxon>
        <taxon>Teratosphaeriaceae</taxon>
        <taxon>Meristemomyces</taxon>
    </lineage>
</organism>
<keyword evidence="11 14" id="KW-0472">Membrane</keyword>
<comment type="catalytic activity">
    <reaction evidence="13">
        <text>2 a Fe(II)-siderophore + NADP(+) + H(+) = 2 a Fe(III)-siderophore + NADPH</text>
        <dbReference type="Rhea" id="RHEA:28795"/>
        <dbReference type="Rhea" id="RHEA-COMP:11342"/>
        <dbReference type="Rhea" id="RHEA-COMP:11344"/>
        <dbReference type="ChEBI" id="CHEBI:15378"/>
        <dbReference type="ChEBI" id="CHEBI:29033"/>
        <dbReference type="ChEBI" id="CHEBI:29034"/>
        <dbReference type="ChEBI" id="CHEBI:57783"/>
        <dbReference type="ChEBI" id="CHEBI:58349"/>
        <dbReference type="EC" id="1.16.1.9"/>
    </reaction>
</comment>
<dbReference type="SFLD" id="SFLDS00052">
    <property type="entry name" value="Ferric_Reductase_Domain"/>
    <property type="match status" value="1"/>
</dbReference>